<protein>
    <recommendedName>
        <fullName evidence="6">Pseudouridine synthase</fullName>
        <ecNumber evidence="6">5.4.99.-</ecNumber>
    </recommendedName>
</protein>
<keyword evidence="5" id="KW-0694">RNA-binding</keyword>
<evidence type="ECO:0000259" key="7">
    <source>
        <dbReference type="SMART" id="SM00363"/>
    </source>
</evidence>
<dbReference type="EC" id="5.4.99.-" evidence="6"/>
<dbReference type="SMART" id="SM00363">
    <property type="entry name" value="S4"/>
    <property type="match status" value="1"/>
</dbReference>
<dbReference type="PROSITE" id="PS50889">
    <property type="entry name" value="S4"/>
    <property type="match status" value="1"/>
</dbReference>
<dbReference type="AlphaFoldDB" id="W5UUF1"/>
<keyword evidence="3 6" id="KW-0413">Isomerase</keyword>
<dbReference type="KEGG" id="mbc:MYB_02005"/>
<dbReference type="HOGENOM" id="CLU_016902_4_1_14"/>
<reference evidence="8 9" key="1">
    <citation type="journal article" date="2014" name="Genome Announc.">
        <title>Complete Genome Sequence of Mycoplasma bovoculi Strain M165/69T (ATCC 29104).</title>
        <authorList>
            <person name="Calcutt M.J."/>
            <person name="Foecking M.F."/>
        </authorList>
    </citation>
    <scope>NUCLEOTIDE SEQUENCE [LARGE SCALE GENOMIC DNA]</scope>
    <source>
        <strain evidence="8">M165/69</strain>
    </source>
</reference>
<dbReference type="InterPro" id="IPR006145">
    <property type="entry name" value="PsdUridine_synth_RsuA/RluA"/>
</dbReference>
<feature type="domain" description="RNA-binding S4" evidence="7">
    <location>
        <begin position="17"/>
        <end position="78"/>
    </location>
</feature>
<dbReference type="Pfam" id="PF00849">
    <property type="entry name" value="PseudoU_synth_2"/>
    <property type="match status" value="1"/>
</dbReference>
<accession>W5UUF1</accession>
<dbReference type="CDD" id="cd02869">
    <property type="entry name" value="PseudoU_synth_RluA_like"/>
    <property type="match status" value="1"/>
</dbReference>
<dbReference type="EMBL" id="CP007154">
    <property type="protein sequence ID" value="AHH45405.1"/>
    <property type="molecule type" value="Genomic_DNA"/>
</dbReference>
<dbReference type="STRING" id="743966.MYB_02005"/>
<dbReference type="Proteomes" id="UP000019229">
    <property type="component" value="Chromosome"/>
</dbReference>
<name>W5UUF1_9BACT</name>
<dbReference type="InterPro" id="IPR050188">
    <property type="entry name" value="RluA_PseudoU_synthase"/>
</dbReference>
<proteinExistence type="inferred from homology"/>
<dbReference type="InterPro" id="IPR006224">
    <property type="entry name" value="PsdUridine_synth_RluA-like_CS"/>
</dbReference>
<dbReference type="RefSeq" id="WP_022934640.1">
    <property type="nucleotide sequence ID" value="NZ_CP007154.1"/>
</dbReference>
<dbReference type="NCBIfam" id="TIGR00005">
    <property type="entry name" value="rluA_subfam"/>
    <property type="match status" value="1"/>
</dbReference>
<dbReference type="InterPro" id="IPR036986">
    <property type="entry name" value="S4_RNA-bd_sf"/>
</dbReference>
<evidence type="ECO:0000313" key="8">
    <source>
        <dbReference type="EMBL" id="AHH45405.1"/>
    </source>
</evidence>
<feature type="active site" evidence="4">
    <location>
        <position position="142"/>
    </location>
</feature>
<dbReference type="InterPro" id="IPR002942">
    <property type="entry name" value="S4_RNA-bd"/>
</dbReference>
<comment type="function">
    <text evidence="6">Responsible for synthesis of pseudouridine from uracil.</text>
</comment>
<evidence type="ECO:0000256" key="1">
    <source>
        <dbReference type="ARBA" id="ARBA00000073"/>
    </source>
</evidence>
<dbReference type="InterPro" id="IPR020103">
    <property type="entry name" value="PsdUridine_synth_cat_dom_sf"/>
</dbReference>
<dbReference type="PANTHER" id="PTHR21600:SF44">
    <property type="entry name" value="RIBOSOMAL LARGE SUBUNIT PSEUDOURIDINE SYNTHASE D"/>
    <property type="match status" value="1"/>
</dbReference>
<evidence type="ECO:0000256" key="6">
    <source>
        <dbReference type="RuleBase" id="RU362028"/>
    </source>
</evidence>
<comment type="similarity">
    <text evidence="2 6">Belongs to the pseudouridine synthase RluA family.</text>
</comment>
<dbReference type="SUPFAM" id="SSF55174">
    <property type="entry name" value="Alpha-L RNA-binding motif"/>
    <property type="match status" value="1"/>
</dbReference>
<evidence type="ECO:0000256" key="2">
    <source>
        <dbReference type="ARBA" id="ARBA00010876"/>
    </source>
</evidence>
<dbReference type="Gene3D" id="3.10.290.10">
    <property type="entry name" value="RNA-binding S4 domain"/>
    <property type="match status" value="1"/>
</dbReference>
<dbReference type="GO" id="GO:0003723">
    <property type="term" value="F:RNA binding"/>
    <property type="evidence" value="ECO:0007669"/>
    <property type="project" value="UniProtKB-KW"/>
</dbReference>
<evidence type="ECO:0000256" key="5">
    <source>
        <dbReference type="PROSITE-ProRule" id="PRU00182"/>
    </source>
</evidence>
<dbReference type="InterPro" id="IPR006225">
    <property type="entry name" value="PsdUridine_synth_RluC/D"/>
</dbReference>
<comment type="catalytic activity">
    <reaction evidence="1 6">
        <text>a uridine in RNA = a pseudouridine in RNA</text>
        <dbReference type="Rhea" id="RHEA:48348"/>
        <dbReference type="Rhea" id="RHEA-COMP:12068"/>
        <dbReference type="Rhea" id="RHEA-COMP:12069"/>
        <dbReference type="ChEBI" id="CHEBI:65314"/>
        <dbReference type="ChEBI" id="CHEBI:65315"/>
    </reaction>
</comment>
<dbReference type="OrthoDB" id="9807829at2"/>
<keyword evidence="9" id="KW-1185">Reference proteome</keyword>
<evidence type="ECO:0000256" key="4">
    <source>
        <dbReference type="PIRSR" id="PIRSR606225-1"/>
    </source>
</evidence>
<dbReference type="eggNOG" id="COG0564">
    <property type="taxonomic scope" value="Bacteria"/>
</dbReference>
<dbReference type="CDD" id="cd00165">
    <property type="entry name" value="S4"/>
    <property type="match status" value="1"/>
</dbReference>
<evidence type="ECO:0000313" key="9">
    <source>
        <dbReference type="Proteomes" id="UP000019229"/>
    </source>
</evidence>
<gene>
    <name evidence="8" type="primary">rluD</name>
    <name evidence="8" type="ORF">MYB_02005</name>
</gene>
<dbReference type="Gene3D" id="3.30.2350.10">
    <property type="entry name" value="Pseudouridine synthase"/>
    <property type="match status" value="1"/>
</dbReference>
<dbReference type="PATRIC" id="fig|743966.3.peg.404"/>
<dbReference type="PROSITE" id="PS01129">
    <property type="entry name" value="PSI_RLU"/>
    <property type="match status" value="1"/>
</dbReference>
<dbReference type="GO" id="GO:0120159">
    <property type="term" value="F:rRNA pseudouridine synthase activity"/>
    <property type="evidence" value="ECO:0007669"/>
    <property type="project" value="UniProtKB-ARBA"/>
</dbReference>
<dbReference type="Pfam" id="PF01479">
    <property type="entry name" value="S4"/>
    <property type="match status" value="1"/>
</dbReference>
<dbReference type="SUPFAM" id="SSF55120">
    <property type="entry name" value="Pseudouridine synthase"/>
    <property type="match status" value="1"/>
</dbReference>
<organism evidence="8 9">
    <name type="scientific">Mesomycoplasma bovoculi M165/69</name>
    <dbReference type="NCBI Taxonomy" id="743966"/>
    <lineage>
        <taxon>Bacteria</taxon>
        <taxon>Bacillati</taxon>
        <taxon>Mycoplasmatota</taxon>
        <taxon>Mycoplasmoidales</taxon>
        <taxon>Metamycoplasmataceae</taxon>
        <taxon>Mesomycoplasma</taxon>
    </lineage>
</organism>
<evidence type="ECO:0000256" key="3">
    <source>
        <dbReference type="ARBA" id="ARBA00023235"/>
    </source>
</evidence>
<dbReference type="GO" id="GO:0000455">
    <property type="term" value="P:enzyme-directed rRNA pseudouridine synthesis"/>
    <property type="evidence" value="ECO:0007669"/>
    <property type="project" value="UniProtKB-ARBA"/>
</dbReference>
<sequence length="302" mass="34434">MQVNNKTFTFKHQGSEQRLDVLISSIAQISRSLSKQLIESDKVFVDGLLVNKTKTLIKSNQTIEFSFELQETPSELSPYNFPLNIVYEDNDLLVVDKPSGLVTHPGVGNWNETLANALVFHFQNKLSDVNGSLRPGIVHRLDKDTSGLILIAKTNEMHTFLAKQLQEHKIIREYQAITVGTILHKKMRIDMPLARDKKNPLKKVVSNFNSKNAITNVKLIKNFVYEKQNFSLIECSLETGRTHQIRVHLSHIGFPIYGDGVYGKKVDDFGQRLHAFRITFEHLNGQTYTFESQLPPQFDIAK</sequence>
<dbReference type="PANTHER" id="PTHR21600">
    <property type="entry name" value="MITOCHONDRIAL RNA PSEUDOURIDINE SYNTHASE"/>
    <property type="match status" value="1"/>
</dbReference>